<name>A0A016UUD7_9BILA</name>
<dbReference type="AlphaFoldDB" id="A0A016UUD7"/>
<feature type="region of interest" description="Disordered" evidence="1">
    <location>
        <begin position="1"/>
        <end position="32"/>
    </location>
</feature>
<dbReference type="Proteomes" id="UP000024635">
    <property type="component" value="Unassembled WGS sequence"/>
</dbReference>
<evidence type="ECO:0000313" key="2">
    <source>
        <dbReference type="EMBL" id="EYC18561.1"/>
    </source>
</evidence>
<reference evidence="3" key="1">
    <citation type="journal article" date="2015" name="Nat. Genet.">
        <title>The genome and transcriptome of the zoonotic hookworm Ancylostoma ceylanicum identify infection-specific gene families.</title>
        <authorList>
            <person name="Schwarz E.M."/>
            <person name="Hu Y."/>
            <person name="Antoshechkin I."/>
            <person name="Miller M.M."/>
            <person name="Sternberg P.W."/>
            <person name="Aroian R.V."/>
        </authorList>
    </citation>
    <scope>NUCLEOTIDE SEQUENCE</scope>
    <source>
        <strain evidence="3">HY135</strain>
    </source>
</reference>
<dbReference type="EMBL" id="JARK01001363">
    <property type="protein sequence ID" value="EYC18561.1"/>
    <property type="molecule type" value="Genomic_DNA"/>
</dbReference>
<evidence type="ECO:0000256" key="1">
    <source>
        <dbReference type="SAM" id="MobiDB-lite"/>
    </source>
</evidence>
<organism evidence="2 3">
    <name type="scientific">Ancylostoma ceylanicum</name>
    <dbReference type="NCBI Taxonomy" id="53326"/>
    <lineage>
        <taxon>Eukaryota</taxon>
        <taxon>Metazoa</taxon>
        <taxon>Ecdysozoa</taxon>
        <taxon>Nematoda</taxon>
        <taxon>Chromadorea</taxon>
        <taxon>Rhabditida</taxon>
        <taxon>Rhabditina</taxon>
        <taxon>Rhabditomorpha</taxon>
        <taxon>Strongyloidea</taxon>
        <taxon>Ancylostomatidae</taxon>
        <taxon>Ancylostomatinae</taxon>
        <taxon>Ancylostoma</taxon>
    </lineage>
</organism>
<protein>
    <submittedName>
        <fullName evidence="2">Uncharacterized protein</fullName>
    </submittedName>
</protein>
<proteinExistence type="predicted"/>
<dbReference type="OrthoDB" id="5839148at2759"/>
<gene>
    <name evidence="2" type="primary">Acey_s0027.g1588</name>
    <name evidence="2" type="ORF">Y032_0027g1588</name>
</gene>
<accession>A0A016UUD7</accession>
<comment type="caution">
    <text evidence="2">The sequence shown here is derived from an EMBL/GenBank/DDBJ whole genome shotgun (WGS) entry which is preliminary data.</text>
</comment>
<evidence type="ECO:0000313" key="3">
    <source>
        <dbReference type="Proteomes" id="UP000024635"/>
    </source>
</evidence>
<sequence length="155" mass="17136">MQMSNMERLDSSVARPRALKTHSSDETVATMDHIPDRLSRLPDGSMFVQRLEPTLHVYYNSNTVQMAAGSGLHALIADKVHSFQPRQLKRKGQLYTVHGICRNGVEVPLLYAISSKKTEQAFSDASVQGCTFPLGAGLEQTARPGWPTTTPQWSP</sequence>
<keyword evidence="3" id="KW-1185">Reference proteome</keyword>